<dbReference type="RefSeq" id="WP_187149704.1">
    <property type="nucleotide sequence ID" value="NZ_LWUJ01000010.1"/>
</dbReference>
<sequence>MNLKFALLAGISVSTAGIIGIVGYFFSRAKDLKDILNGEGKKPLDLTDTKDDADWDKLIEKYLGSNSLRKNNKNWRRRY</sequence>
<name>A0A1A9QEN2_9MOLU</name>
<dbReference type="AlphaFoldDB" id="A0A1A9QEN2"/>
<evidence type="ECO:0000313" key="2">
    <source>
        <dbReference type="EMBL" id="OAL10471.1"/>
    </source>
</evidence>
<gene>
    <name evidence="2" type="ORF">A6V39_00205</name>
</gene>
<evidence type="ECO:0000256" key="1">
    <source>
        <dbReference type="SAM" id="Phobius"/>
    </source>
</evidence>
<reference evidence="3" key="1">
    <citation type="submission" date="2016-04" db="EMBL/GenBank/DDBJ databases">
        <authorList>
            <person name="Quiroz-Castaneda R.E."/>
            <person name="Martinez-Ocampo F."/>
        </authorList>
    </citation>
    <scope>NUCLEOTIDE SEQUENCE [LARGE SCALE GENOMIC DNA]</scope>
    <source>
        <strain evidence="3">INIFAP01</strain>
    </source>
</reference>
<feature type="transmembrane region" description="Helical" evidence="1">
    <location>
        <begin position="6"/>
        <end position="26"/>
    </location>
</feature>
<evidence type="ECO:0000313" key="3">
    <source>
        <dbReference type="Proteomes" id="UP000077623"/>
    </source>
</evidence>
<accession>A0A1A9QEN2</accession>
<dbReference type="EMBL" id="LWUJ01000010">
    <property type="protein sequence ID" value="OAL10471.1"/>
    <property type="molecule type" value="Genomic_DNA"/>
</dbReference>
<keyword evidence="1" id="KW-1133">Transmembrane helix</keyword>
<organism evidence="2 3">
    <name type="scientific">Candidatus Mycoplasma haematobovis</name>
    <dbReference type="NCBI Taxonomy" id="432608"/>
    <lineage>
        <taxon>Bacteria</taxon>
        <taxon>Bacillati</taxon>
        <taxon>Mycoplasmatota</taxon>
        <taxon>Mollicutes</taxon>
        <taxon>Mycoplasmataceae</taxon>
        <taxon>Mycoplasma</taxon>
    </lineage>
</organism>
<proteinExistence type="predicted"/>
<keyword evidence="1" id="KW-0812">Transmembrane</keyword>
<keyword evidence="1" id="KW-0472">Membrane</keyword>
<comment type="caution">
    <text evidence="2">The sequence shown here is derived from an EMBL/GenBank/DDBJ whole genome shotgun (WGS) entry which is preliminary data.</text>
</comment>
<protein>
    <submittedName>
        <fullName evidence="2">Uncharacterized protein</fullName>
    </submittedName>
</protein>
<dbReference type="STRING" id="432608.A6V39_00205"/>
<keyword evidence="3" id="KW-1185">Reference proteome</keyword>
<dbReference type="Proteomes" id="UP000077623">
    <property type="component" value="Unassembled WGS sequence"/>
</dbReference>